<name>A0A6C0JBC2_9ZZZZ</name>
<evidence type="ECO:0000313" key="1">
    <source>
        <dbReference type="EMBL" id="QHU02962.1"/>
    </source>
</evidence>
<dbReference type="AlphaFoldDB" id="A0A6C0JBC2"/>
<proteinExistence type="predicted"/>
<accession>A0A6C0JBC2</accession>
<dbReference type="EMBL" id="MN740367">
    <property type="protein sequence ID" value="QHU02962.1"/>
    <property type="molecule type" value="Genomic_DNA"/>
</dbReference>
<reference evidence="1" key="1">
    <citation type="journal article" date="2020" name="Nature">
        <title>Giant virus diversity and host interactions through global metagenomics.</title>
        <authorList>
            <person name="Schulz F."/>
            <person name="Roux S."/>
            <person name="Paez-Espino D."/>
            <person name="Jungbluth S."/>
            <person name="Walsh D.A."/>
            <person name="Denef V.J."/>
            <person name="McMahon K.D."/>
            <person name="Konstantinidis K.T."/>
            <person name="Eloe-Fadrosh E.A."/>
            <person name="Kyrpides N.C."/>
            <person name="Woyke T."/>
        </authorList>
    </citation>
    <scope>NUCLEOTIDE SEQUENCE</scope>
    <source>
        <strain evidence="1">GVMAG-M-3300025890-48</strain>
    </source>
</reference>
<organism evidence="1">
    <name type="scientific">viral metagenome</name>
    <dbReference type="NCBI Taxonomy" id="1070528"/>
    <lineage>
        <taxon>unclassified sequences</taxon>
        <taxon>metagenomes</taxon>
        <taxon>organismal metagenomes</taxon>
    </lineage>
</organism>
<sequence length="76" mass="8745">MNPFWDIVLIFSIVLFFLAGICNCRSCLKEYRIVQNLIHPEEPVIIVNDDNVFTMPVTDGVRVYNVNETITIIDAE</sequence>
<protein>
    <submittedName>
        <fullName evidence="1">Uncharacterized protein</fullName>
    </submittedName>
</protein>